<sequence length="622" mass="67892">MATSASCSASFGGGNGNVTMTMTRTSVNVDGNYDLWTATLTKYYKWNINSSATKYGSMWANGALIWSGGVTIGGSGTKTLATVTNIRIPHDSNGGKHFDFSFSQELKVTLSGSYVGSVSASGGVDCDVIPRATKPYCSPASVYFGNSVTIKTPRASSDFGHVISYSYYDMNVQIADNQWNDEFRWTVPTSLISKMTNTSYSYMTFKVDTYNRAGKYIGTNYCRLDLVLPSGYEPTVTGITYTNEDAAIAKRFGASTIIQGVSKVKCNVSTSTKNGATITYYQNEIDGQSIPGPNSFFTTQPLKSSGTVVLKSTVTDSRGQKATLSKNISVTQWWSPAVKNVTAQRWNVSTNKADDEGTAVKITYSFSIAPVANKNDKSVMIQYKNGETWTTLATYTDSYSGENKVYISSAGKFNTDNAYSFRVLVKDYFTTDGVASYAAIAPSFKLLDFSADGRGIGVGCKAESGKLKVDMPLEAQSYNGYVFDFDTENQTDTWILVLKDGKIQHKYIGWSDWISCGTNACGITLKYKYNDGLKLCVLNWDGLVNAPIEGNTMGYIWTGFPADKKPKGNMFIPIANPAADAGLVIRYYPVTNDITKGNFTLTSLRNTINNVYICGFYTYSYA</sequence>
<dbReference type="InterPro" id="IPR008577">
    <property type="entry name" value="DUF859"/>
</dbReference>
<dbReference type="Proteomes" id="UP001197492">
    <property type="component" value="Unassembled WGS sequence"/>
</dbReference>
<name>A0AAW4MRX3_9FIRM</name>
<keyword evidence="4" id="KW-1185">Reference proteome</keyword>
<dbReference type="AlphaFoldDB" id="A0AAW4MRX3"/>
<evidence type="ECO:0000313" key="2">
    <source>
        <dbReference type="EMBL" id="MBV3393005.1"/>
    </source>
</evidence>
<dbReference type="Proteomes" id="UP001196408">
    <property type="component" value="Unassembled WGS sequence"/>
</dbReference>
<protein>
    <submittedName>
        <fullName evidence="1">DUF859 domain-containing protein</fullName>
    </submittedName>
</protein>
<dbReference type="Pfam" id="PF05895">
    <property type="entry name" value="DUF859"/>
    <property type="match status" value="1"/>
</dbReference>
<evidence type="ECO:0000313" key="3">
    <source>
        <dbReference type="Proteomes" id="UP001196408"/>
    </source>
</evidence>
<gene>
    <name evidence="1" type="ORF">KSV97_07160</name>
    <name evidence="2" type="ORF">KSW06_07010</name>
</gene>
<proteinExistence type="predicted"/>
<reference evidence="1 4" key="1">
    <citation type="submission" date="2021-06" db="EMBL/GenBank/DDBJ databases">
        <title>Collection of gut derived symbiotic bacterial strains cultured from healthy donors.</title>
        <authorList>
            <person name="Lin H."/>
            <person name="Littmann E."/>
            <person name="Pamer E.G."/>
        </authorList>
    </citation>
    <scope>NUCLEOTIDE SEQUENCE</scope>
    <source>
        <strain evidence="2 4">MSK.21.70</strain>
        <strain evidence="1">MSK.21.82</strain>
    </source>
</reference>
<accession>A0AAW4MRX3</accession>
<dbReference type="RefSeq" id="WP_217747794.1">
    <property type="nucleotide sequence ID" value="NZ_JAHOEB010000039.1"/>
</dbReference>
<dbReference type="EMBL" id="JAHOEL010000039">
    <property type="protein sequence ID" value="MBV3393005.1"/>
    <property type="molecule type" value="Genomic_DNA"/>
</dbReference>
<organism evidence="1 3">
    <name type="scientific">Catenibacterium mitsuokai</name>
    <dbReference type="NCBI Taxonomy" id="100886"/>
    <lineage>
        <taxon>Bacteria</taxon>
        <taxon>Bacillati</taxon>
        <taxon>Bacillota</taxon>
        <taxon>Erysipelotrichia</taxon>
        <taxon>Erysipelotrichales</taxon>
        <taxon>Coprobacillaceae</taxon>
        <taxon>Catenibacterium</taxon>
    </lineage>
</organism>
<evidence type="ECO:0000313" key="4">
    <source>
        <dbReference type="Proteomes" id="UP001197492"/>
    </source>
</evidence>
<dbReference type="EMBL" id="JAHOEF010000041">
    <property type="protein sequence ID" value="MBV3382998.1"/>
    <property type="molecule type" value="Genomic_DNA"/>
</dbReference>
<evidence type="ECO:0000313" key="1">
    <source>
        <dbReference type="EMBL" id="MBV3382998.1"/>
    </source>
</evidence>
<comment type="caution">
    <text evidence="1">The sequence shown here is derived from an EMBL/GenBank/DDBJ whole genome shotgun (WGS) entry which is preliminary data.</text>
</comment>